<dbReference type="AlphaFoldDB" id="A0A839QHZ4"/>
<dbReference type="InterPro" id="IPR006015">
    <property type="entry name" value="Universal_stress_UspA"/>
</dbReference>
<sequence length="149" mass="15791">MTQPANAPAKVIVGVDGSPESVAALRYAATISRALGHHLEVLGAWQPRVALEHYTAEWNPERDARILVDEVVKEAFGHQVPDGLQVNVLKGSPVRVLLDASKYAELLVLGTRGRGGFAGMVLGSVSTSLAAHASCPVLIHHDRTISDAT</sequence>
<dbReference type="InterPro" id="IPR014729">
    <property type="entry name" value="Rossmann-like_a/b/a_fold"/>
</dbReference>
<dbReference type="SUPFAM" id="SSF52402">
    <property type="entry name" value="Adenine nucleotide alpha hydrolases-like"/>
    <property type="match status" value="1"/>
</dbReference>
<dbReference type="PRINTS" id="PR01438">
    <property type="entry name" value="UNVRSLSTRESS"/>
</dbReference>
<dbReference type="Pfam" id="PF00582">
    <property type="entry name" value="Usp"/>
    <property type="match status" value="1"/>
</dbReference>
<dbReference type="RefSeq" id="WP_183511198.1">
    <property type="nucleotide sequence ID" value="NZ_BAABGK010000042.1"/>
</dbReference>
<dbReference type="EMBL" id="JACHVS010000001">
    <property type="protein sequence ID" value="MBB2996008.1"/>
    <property type="molecule type" value="Genomic_DNA"/>
</dbReference>
<protein>
    <submittedName>
        <fullName evidence="3">Nucleotide-binding universal stress UspA family protein</fullName>
    </submittedName>
</protein>
<dbReference type="PANTHER" id="PTHR46268:SF6">
    <property type="entry name" value="UNIVERSAL STRESS PROTEIN UP12"/>
    <property type="match status" value="1"/>
</dbReference>
<accession>A0A839QHZ4</accession>
<evidence type="ECO:0000313" key="4">
    <source>
        <dbReference type="Proteomes" id="UP000523000"/>
    </source>
</evidence>
<reference evidence="3 4" key="1">
    <citation type="submission" date="2020-08" db="EMBL/GenBank/DDBJ databases">
        <title>Sequencing the genomes of 1000 actinobacteria strains.</title>
        <authorList>
            <person name="Klenk H.-P."/>
        </authorList>
    </citation>
    <scope>NUCLEOTIDE SEQUENCE [LARGE SCALE GENOMIC DNA]</scope>
    <source>
        <strain evidence="3 4">DSM 22826</strain>
    </source>
</reference>
<dbReference type="PANTHER" id="PTHR46268">
    <property type="entry name" value="STRESS RESPONSE PROTEIN NHAX"/>
    <property type="match status" value="1"/>
</dbReference>
<feature type="domain" description="UspA" evidence="2">
    <location>
        <begin position="10"/>
        <end position="139"/>
    </location>
</feature>
<evidence type="ECO:0000259" key="2">
    <source>
        <dbReference type="Pfam" id="PF00582"/>
    </source>
</evidence>
<proteinExistence type="inferred from homology"/>
<keyword evidence="4" id="KW-1185">Reference proteome</keyword>
<comment type="caution">
    <text evidence="3">The sequence shown here is derived from an EMBL/GenBank/DDBJ whole genome shotgun (WGS) entry which is preliminary data.</text>
</comment>
<name>A0A839QHZ4_9MICC</name>
<comment type="similarity">
    <text evidence="1">Belongs to the universal stress protein A family.</text>
</comment>
<dbReference type="Gene3D" id="3.40.50.620">
    <property type="entry name" value="HUPs"/>
    <property type="match status" value="1"/>
</dbReference>
<dbReference type="InterPro" id="IPR006016">
    <property type="entry name" value="UspA"/>
</dbReference>
<evidence type="ECO:0000256" key="1">
    <source>
        <dbReference type="ARBA" id="ARBA00008791"/>
    </source>
</evidence>
<evidence type="ECO:0000313" key="3">
    <source>
        <dbReference type="EMBL" id="MBB2996008.1"/>
    </source>
</evidence>
<organism evidence="3 4">
    <name type="scientific">Paeniglutamicibacter cryotolerans</name>
    <dbReference type="NCBI Taxonomy" id="670079"/>
    <lineage>
        <taxon>Bacteria</taxon>
        <taxon>Bacillati</taxon>
        <taxon>Actinomycetota</taxon>
        <taxon>Actinomycetes</taxon>
        <taxon>Micrococcales</taxon>
        <taxon>Micrococcaceae</taxon>
        <taxon>Paeniglutamicibacter</taxon>
    </lineage>
</organism>
<dbReference type="Proteomes" id="UP000523000">
    <property type="component" value="Unassembled WGS sequence"/>
</dbReference>
<gene>
    <name evidence="3" type="ORF">E9229_002199</name>
</gene>